<dbReference type="InterPro" id="IPR036812">
    <property type="entry name" value="NAD(P)_OxRdtase_dom_sf"/>
</dbReference>
<dbReference type="SUPFAM" id="SSF51430">
    <property type="entry name" value="NAD(P)-linked oxidoreductase"/>
    <property type="match status" value="1"/>
</dbReference>
<evidence type="ECO:0000259" key="2">
    <source>
        <dbReference type="Pfam" id="PF00248"/>
    </source>
</evidence>
<dbReference type="AlphaFoldDB" id="A0A133UFB8"/>
<name>A0A133UFB8_9EURY</name>
<evidence type="ECO:0000256" key="1">
    <source>
        <dbReference type="ARBA" id="ARBA00023002"/>
    </source>
</evidence>
<dbReference type="GO" id="GO:0005829">
    <property type="term" value="C:cytosol"/>
    <property type="evidence" value="ECO:0007669"/>
    <property type="project" value="UniProtKB-ARBA"/>
</dbReference>
<dbReference type="PRINTS" id="PR00069">
    <property type="entry name" value="ALDKETRDTASE"/>
</dbReference>
<dbReference type="CDD" id="cd19079">
    <property type="entry name" value="AKR_EcYajO-like"/>
    <property type="match status" value="1"/>
</dbReference>
<comment type="caution">
    <text evidence="3">The sequence shown here is derived from an EMBL/GenBank/DDBJ whole genome shotgun (WGS) entry which is preliminary data.</text>
</comment>
<dbReference type="InterPro" id="IPR050523">
    <property type="entry name" value="AKR_Detox_Biosynth"/>
</dbReference>
<dbReference type="InterPro" id="IPR023210">
    <property type="entry name" value="NADP_OxRdtase_dom"/>
</dbReference>
<evidence type="ECO:0000313" key="3">
    <source>
        <dbReference type="EMBL" id="KXA92870.1"/>
    </source>
</evidence>
<evidence type="ECO:0000313" key="4">
    <source>
        <dbReference type="Proteomes" id="UP000070373"/>
    </source>
</evidence>
<reference evidence="3 4" key="1">
    <citation type="journal article" date="2016" name="Sci. Rep.">
        <title>Metabolic traits of an uncultured archaeal lineage -MSBL1- from brine pools of the Red Sea.</title>
        <authorList>
            <person name="Mwirichia R."/>
            <person name="Alam I."/>
            <person name="Rashid M."/>
            <person name="Vinu M."/>
            <person name="Ba-Alawi W."/>
            <person name="Anthony Kamau A."/>
            <person name="Kamanda Ngugi D."/>
            <person name="Goker M."/>
            <person name="Klenk H.P."/>
            <person name="Bajic V."/>
            <person name="Stingl U."/>
        </authorList>
    </citation>
    <scope>NUCLEOTIDE SEQUENCE [LARGE SCALE GENOMIC DNA]</scope>
    <source>
        <strain evidence="3">SCGC-AAA259E17</strain>
    </source>
</reference>
<keyword evidence="1" id="KW-0560">Oxidoreductase</keyword>
<organism evidence="3 4">
    <name type="scientific">candidate division MSBL1 archaeon SCGC-AAA259E17</name>
    <dbReference type="NCBI Taxonomy" id="1698263"/>
    <lineage>
        <taxon>Archaea</taxon>
        <taxon>Methanobacteriati</taxon>
        <taxon>Methanobacteriota</taxon>
        <taxon>candidate division MSBL1</taxon>
    </lineage>
</organism>
<dbReference type="Proteomes" id="UP000070373">
    <property type="component" value="Unassembled WGS sequence"/>
</dbReference>
<gene>
    <name evidence="3" type="ORF">AKJ64_02040</name>
</gene>
<feature type="domain" description="NADP-dependent oxidoreductase" evidence="2">
    <location>
        <begin position="15"/>
        <end position="318"/>
    </location>
</feature>
<dbReference type="FunFam" id="3.20.20.100:FF:000004">
    <property type="entry name" value="Oxidoreductase, aldo/keto reductase"/>
    <property type="match status" value="1"/>
</dbReference>
<dbReference type="Pfam" id="PF00248">
    <property type="entry name" value="Aldo_ket_red"/>
    <property type="match status" value="1"/>
</dbReference>
<proteinExistence type="predicted"/>
<protein>
    <submittedName>
        <fullName evidence="3">Aldo/keto reductase</fullName>
    </submittedName>
</protein>
<dbReference type="PANTHER" id="PTHR43364">
    <property type="entry name" value="NADH-SPECIFIC METHYLGLYOXAL REDUCTASE-RELATED"/>
    <property type="match status" value="1"/>
</dbReference>
<dbReference type="InterPro" id="IPR020471">
    <property type="entry name" value="AKR"/>
</dbReference>
<accession>A0A133UFB8</accession>
<sequence length="333" mass="38296">MQYTRLRKTGVEVSKICLGCMNFSKRGEWQKWTLASEEKSLEIIDEAIDLGINFLDTANVYSKGESEEIVGKALEERDRANFVVATKVFGQMRDKPNGQGLSRKHILWQAEESLERLNTDYIDIYYIHRWDDNTPIEETLSALNHLIETGKVRYIGASTMASWKFMKALYTSDLNDYERFVCMQPEYNLIDRHEEENILPVCEDQDIGVVPWSPLAGGFLTGKYERGKEAEKGLRGSEDDYFGLERLDKEENWRVLDEVRAISEEKGVTPAQVSLAWLLEKDFVVAPIIGPKSLDHLEENISSIEVSLSQDEIDRLEAPKTPTWSRKKHRHST</sequence>
<dbReference type="GO" id="GO:0016491">
    <property type="term" value="F:oxidoreductase activity"/>
    <property type="evidence" value="ECO:0007669"/>
    <property type="project" value="UniProtKB-KW"/>
</dbReference>
<dbReference type="Gene3D" id="3.20.20.100">
    <property type="entry name" value="NADP-dependent oxidoreductase domain"/>
    <property type="match status" value="1"/>
</dbReference>
<dbReference type="PANTHER" id="PTHR43364:SF4">
    <property type="entry name" value="NAD(P)-LINKED OXIDOREDUCTASE SUPERFAMILY PROTEIN"/>
    <property type="match status" value="1"/>
</dbReference>
<dbReference type="EMBL" id="LHXN01000026">
    <property type="protein sequence ID" value="KXA92870.1"/>
    <property type="molecule type" value="Genomic_DNA"/>
</dbReference>
<keyword evidence="4" id="KW-1185">Reference proteome</keyword>